<dbReference type="InterPro" id="IPR043502">
    <property type="entry name" value="DNA/RNA_pol_sf"/>
</dbReference>
<gene>
    <name evidence="2" type="ORF">EPI10_006861</name>
</gene>
<organism evidence="2 3">
    <name type="scientific">Gossypium australe</name>
    <dbReference type="NCBI Taxonomy" id="47621"/>
    <lineage>
        <taxon>Eukaryota</taxon>
        <taxon>Viridiplantae</taxon>
        <taxon>Streptophyta</taxon>
        <taxon>Embryophyta</taxon>
        <taxon>Tracheophyta</taxon>
        <taxon>Spermatophyta</taxon>
        <taxon>Magnoliopsida</taxon>
        <taxon>eudicotyledons</taxon>
        <taxon>Gunneridae</taxon>
        <taxon>Pentapetalae</taxon>
        <taxon>rosids</taxon>
        <taxon>malvids</taxon>
        <taxon>Malvales</taxon>
        <taxon>Malvaceae</taxon>
        <taxon>Malvoideae</taxon>
        <taxon>Gossypium</taxon>
    </lineage>
</organism>
<accession>A0A5B6WSF1</accession>
<proteinExistence type="predicted"/>
<dbReference type="Proteomes" id="UP000325315">
    <property type="component" value="Unassembled WGS sequence"/>
</dbReference>
<keyword evidence="2" id="KW-0808">Transferase</keyword>
<keyword evidence="2" id="KW-0548">Nucleotidyltransferase</keyword>
<dbReference type="GO" id="GO:0003964">
    <property type="term" value="F:RNA-directed DNA polymerase activity"/>
    <property type="evidence" value="ECO:0007669"/>
    <property type="project" value="UniProtKB-KW"/>
</dbReference>
<dbReference type="EMBL" id="SMMG02000002">
    <property type="protein sequence ID" value="KAA3484800.1"/>
    <property type="molecule type" value="Genomic_DNA"/>
</dbReference>
<dbReference type="InterPro" id="IPR053134">
    <property type="entry name" value="RNA-dir_DNA_polymerase"/>
</dbReference>
<dbReference type="PANTHER" id="PTHR24559">
    <property type="entry name" value="TRANSPOSON TY3-I GAG-POL POLYPROTEIN"/>
    <property type="match status" value="1"/>
</dbReference>
<sequence length="189" mass="22065">MDYLKLNKATCKDHFPLLFKDKMLDRLVGKTFYCFLDAPTDQEKITFTCSYGTFAFRQMPFGLCNAPATFQLFKMVIFSDMVEKFLEVFMDNFLMFGDTLKNLKLVFCRCEETNPVLNWEKCHFMVCEGIVLGHKISQQGITIDKAKIAVIEKLPPPTTDFIDALLRIFRKIEHNISFKFDESYLQESK</sequence>
<protein>
    <submittedName>
        <fullName evidence="2">RNA-directed DNA polymerase-like protein</fullName>
    </submittedName>
</protein>
<evidence type="ECO:0000259" key="1">
    <source>
        <dbReference type="Pfam" id="PF00078"/>
    </source>
</evidence>
<keyword evidence="2" id="KW-0695">RNA-directed DNA polymerase</keyword>
<dbReference type="InterPro" id="IPR000477">
    <property type="entry name" value="RT_dom"/>
</dbReference>
<comment type="caution">
    <text evidence="2">The sequence shown here is derived from an EMBL/GenBank/DDBJ whole genome shotgun (WGS) entry which is preliminary data.</text>
</comment>
<dbReference type="InterPro" id="IPR043128">
    <property type="entry name" value="Rev_trsase/Diguanyl_cyclase"/>
</dbReference>
<dbReference type="CDD" id="cd01647">
    <property type="entry name" value="RT_LTR"/>
    <property type="match status" value="1"/>
</dbReference>
<dbReference type="AlphaFoldDB" id="A0A5B6WSF1"/>
<dbReference type="OrthoDB" id="1695339at2759"/>
<dbReference type="Gene3D" id="3.30.70.270">
    <property type="match status" value="1"/>
</dbReference>
<keyword evidence="3" id="KW-1185">Reference proteome</keyword>
<dbReference type="SUPFAM" id="SSF56672">
    <property type="entry name" value="DNA/RNA polymerases"/>
    <property type="match status" value="1"/>
</dbReference>
<dbReference type="Pfam" id="PF00078">
    <property type="entry name" value="RVT_1"/>
    <property type="match status" value="1"/>
</dbReference>
<name>A0A5B6WSF1_9ROSI</name>
<evidence type="ECO:0000313" key="2">
    <source>
        <dbReference type="EMBL" id="KAA3484800.1"/>
    </source>
</evidence>
<feature type="domain" description="Reverse transcriptase" evidence="1">
    <location>
        <begin position="44"/>
        <end position="136"/>
    </location>
</feature>
<evidence type="ECO:0000313" key="3">
    <source>
        <dbReference type="Proteomes" id="UP000325315"/>
    </source>
</evidence>
<reference evidence="3" key="1">
    <citation type="journal article" date="2019" name="Plant Biotechnol. J.">
        <title>Genome sequencing of the Australian wild diploid species Gossypium australe highlights disease resistance and delayed gland morphogenesis.</title>
        <authorList>
            <person name="Cai Y."/>
            <person name="Cai X."/>
            <person name="Wang Q."/>
            <person name="Wang P."/>
            <person name="Zhang Y."/>
            <person name="Cai C."/>
            <person name="Xu Y."/>
            <person name="Wang K."/>
            <person name="Zhou Z."/>
            <person name="Wang C."/>
            <person name="Geng S."/>
            <person name="Li B."/>
            <person name="Dong Q."/>
            <person name="Hou Y."/>
            <person name="Wang H."/>
            <person name="Ai P."/>
            <person name="Liu Z."/>
            <person name="Yi F."/>
            <person name="Sun M."/>
            <person name="An G."/>
            <person name="Cheng J."/>
            <person name="Zhang Y."/>
            <person name="Shi Q."/>
            <person name="Xie Y."/>
            <person name="Shi X."/>
            <person name="Chang Y."/>
            <person name="Huang F."/>
            <person name="Chen Y."/>
            <person name="Hong S."/>
            <person name="Mi L."/>
            <person name="Sun Q."/>
            <person name="Zhang L."/>
            <person name="Zhou B."/>
            <person name="Peng R."/>
            <person name="Zhang X."/>
            <person name="Liu F."/>
        </authorList>
    </citation>
    <scope>NUCLEOTIDE SEQUENCE [LARGE SCALE GENOMIC DNA]</scope>
    <source>
        <strain evidence="3">cv. PA1801</strain>
    </source>
</reference>
<dbReference type="PANTHER" id="PTHR24559:SF444">
    <property type="entry name" value="REVERSE TRANSCRIPTASE DOMAIN-CONTAINING PROTEIN"/>
    <property type="match status" value="1"/>
</dbReference>